<dbReference type="InterPro" id="IPR006108">
    <property type="entry name" value="3HC_DH_C"/>
</dbReference>
<dbReference type="Gene3D" id="3.90.226.10">
    <property type="entry name" value="2-enoyl-CoA Hydratase, Chain A, domain 1"/>
    <property type="match status" value="1"/>
</dbReference>
<dbReference type="GO" id="GO:0016853">
    <property type="term" value="F:isomerase activity"/>
    <property type="evidence" value="ECO:0007669"/>
    <property type="project" value="UniProtKB-KW"/>
</dbReference>
<comment type="pathway">
    <text evidence="2">Lipid metabolism; fatty acid beta-oxidation.</text>
</comment>
<dbReference type="SUPFAM" id="SSF52096">
    <property type="entry name" value="ClpP/crotonase"/>
    <property type="match status" value="1"/>
</dbReference>
<evidence type="ECO:0000256" key="6">
    <source>
        <dbReference type="ARBA" id="ARBA00023002"/>
    </source>
</evidence>
<feature type="domain" description="3-hydroxyacyl-CoA dehydrogenase C-terminal" evidence="14">
    <location>
        <begin position="191"/>
        <end position="280"/>
    </location>
</feature>
<evidence type="ECO:0000256" key="2">
    <source>
        <dbReference type="ARBA" id="ARBA00005005"/>
    </source>
</evidence>
<evidence type="ECO:0000256" key="8">
    <source>
        <dbReference type="ARBA" id="ARBA00023098"/>
    </source>
</evidence>
<dbReference type="Gene3D" id="3.40.50.720">
    <property type="entry name" value="NAD(P)-binding Rossmann-like Domain"/>
    <property type="match status" value="1"/>
</dbReference>
<gene>
    <name evidence="16" type="ORF">SAMN05216564_102255</name>
</gene>
<dbReference type="Pfam" id="PF00725">
    <property type="entry name" value="3HCDH"/>
    <property type="match status" value="2"/>
</dbReference>
<evidence type="ECO:0000256" key="9">
    <source>
        <dbReference type="ARBA" id="ARBA00023140"/>
    </source>
</evidence>
<feature type="domain" description="3-hydroxyacyl-CoA dehydrogenase NAD binding" evidence="15">
    <location>
        <begin position="10"/>
        <end position="188"/>
    </location>
</feature>
<evidence type="ECO:0000256" key="13">
    <source>
        <dbReference type="RuleBase" id="RU003707"/>
    </source>
</evidence>
<proteinExistence type="inferred from homology"/>
<dbReference type="PROSITE" id="PS00166">
    <property type="entry name" value="ENOYL_COA_HYDRATASE"/>
    <property type="match status" value="1"/>
</dbReference>
<dbReference type="PANTHER" id="PTHR23309:SF49">
    <property type="entry name" value="PEROXISOMAL BIFUNCTIONAL ENZYME"/>
    <property type="match status" value="1"/>
</dbReference>
<evidence type="ECO:0000256" key="1">
    <source>
        <dbReference type="ARBA" id="ARBA00004275"/>
    </source>
</evidence>
<evidence type="ECO:0000256" key="11">
    <source>
        <dbReference type="ARBA" id="ARBA00023239"/>
    </source>
</evidence>
<dbReference type="InterPro" id="IPR036291">
    <property type="entry name" value="NAD(P)-bd_dom_sf"/>
</dbReference>
<dbReference type="PANTHER" id="PTHR23309">
    <property type="entry name" value="3-HYDROXYACYL-COA DEHYROGENASE"/>
    <property type="match status" value="1"/>
</dbReference>
<feature type="domain" description="3-hydroxyacyl-CoA dehydrogenase C-terminal" evidence="14">
    <location>
        <begin position="295"/>
        <end position="391"/>
    </location>
</feature>
<organism evidence="16 17">
    <name type="scientific">Halopenitus persicus</name>
    <dbReference type="NCBI Taxonomy" id="1048396"/>
    <lineage>
        <taxon>Archaea</taxon>
        <taxon>Methanobacteriati</taxon>
        <taxon>Methanobacteriota</taxon>
        <taxon>Stenosarchaea group</taxon>
        <taxon>Halobacteria</taxon>
        <taxon>Halobacteriales</taxon>
        <taxon>Haloferacaceae</taxon>
        <taxon>Halopenitus</taxon>
    </lineage>
</organism>
<keyword evidence="11" id="KW-0456">Lyase</keyword>
<dbReference type="EMBL" id="FNPC01000002">
    <property type="protein sequence ID" value="SDX95920.1"/>
    <property type="molecule type" value="Genomic_DNA"/>
</dbReference>
<dbReference type="FunFam" id="3.40.50.720:FF:000009">
    <property type="entry name" value="Fatty oxidation complex, alpha subunit"/>
    <property type="match status" value="1"/>
</dbReference>
<dbReference type="CDD" id="cd06558">
    <property type="entry name" value="crotonase-like"/>
    <property type="match status" value="1"/>
</dbReference>
<evidence type="ECO:0000313" key="16">
    <source>
        <dbReference type="EMBL" id="SDX95920.1"/>
    </source>
</evidence>
<dbReference type="GO" id="GO:0003857">
    <property type="term" value="F:(3S)-3-hydroxyacyl-CoA dehydrogenase (NAD+) activity"/>
    <property type="evidence" value="ECO:0007669"/>
    <property type="project" value="TreeGrafter"/>
</dbReference>
<accession>A0A1H3FYA9</accession>
<dbReference type="Gene3D" id="1.10.12.10">
    <property type="entry name" value="Lyase 2-enoyl-coa Hydratase, Chain A, domain 2"/>
    <property type="match status" value="1"/>
</dbReference>
<dbReference type="InterPro" id="IPR006176">
    <property type="entry name" value="3-OHacyl-CoA_DH_NAD-bd"/>
</dbReference>
<evidence type="ECO:0000256" key="4">
    <source>
        <dbReference type="ARBA" id="ARBA00011245"/>
    </source>
</evidence>
<dbReference type="InterPro" id="IPR013328">
    <property type="entry name" value="6PGD_dom2"/>
</dbReference>
<dbReference type="AlphaFoldDB" id="A0A1H3FYA9"/>
<dbReference type="GO" id="GO:0004300">
    <property type="term" value="F:enoyl-CoA hydratase activity"/>
    <property type="evidence" value="ECO:0007669"/>
    <property type="project" value="UniProtKB-ARBA"/>
</dbReference>
<keyword evidence="12" id="KW-0511">Multifunctional enzyme</keyword>
<evidence type="ECO:0000313" key="17">
    <source>
        <dbReference type="Proteomes" id="UP000199079"/>
    </source>
</evidence>
<protein>
    <submittedName>
        <fullName evidence="16">3-hydroxyacyl-CoA dehydrogenase /Enoyl-CoA hydratase</fullName>
    </submittedName>
</protein>
<name>A0A1H3FYA9_9EURY</name>
<comment type="similarity">
    <text evidence="3">In the N-terminal section; belongs to the enoyl-CoA hydratase/isomerase family.</text>
</comment>
<dbReference type="InterPro" id="IPR014748">
    <property type="entry name" value="Enoyl-CoA_hydra_C"/>
</dbReference>
<dbReference type="GO" id="GO:0070403">
    <property type="term" value="F:NAD+ binding"/>
    <property type="evidence" value="ECO:0007669"/>
    <property type="project" value="InterPro"/>
</dbReference>
<keyword evidence="5" id="KW-0276">Fatty acid metabolism</keyword>
<dbReference type="SUPFAM" id="SSF48179">
    <property type="entry name" value="6-phosphogluconate dehydrogenase C-terminal domain-like"/>
    <property type="match status" value="2"/>
</dbReference>
<dbReference type="GO" id="GO:0006635">
    <property type="term" value="P:fatty acid beta-oxidation"/>
    <property type="evidence" value="ECO:0007669"/>
    <property type="project" value="UniProtKB-UniPathway"/>
</dbReference>
<comment type="subcellular location">
    <subcellularLocation>
        <location evidence="1">Peroxisome</location>
    </subcellularLocation>
</comment>
<sequence>MMTVETIDRVAVLGAGSMGHGIAEVAAIGGYDVVVRDLEDELVEDGLEQIEWSLGKLAEKGRIDESAEDVFARVEGTTDLEDAVADADLVIEAVPERMSIKKDTFAEVDEYAPDHAILASNTSGLSITEMATATDRPEQVVGTHYFNPPIRMDLIEVVHGEETSAETIETMHEYADSVGKTPIDVKKDVHGFVVNNVLVPFMEEPAWMLEEGSTTIEGADAAMVYRRGYPMGPFELSDYSGIDIGYHFREDSRYEAPPPIERKVENDELGRKTGTGFYEYEDGEGTTYDFHDREGFDTLRVEARMINEAARLIGEGVATAEDVDLGIRLGGRFPIGVCRLGDRIGLDVVLEKLRSLHEEYGEARYEPADHLVELVEAGKTGEDAGVGFYDYHGQWPYQFLNVDLDDRGVLSIEFDRPERLNAFSEEMFAEVQRALEDAPVEDVSCVVFSGAGDQFSAGADITGFLTNAPTEIMDVEESIETVHEFPRPTIAKIDGFCLGGGLELSLACDLRIASERSTLGSPEIDLGLIPGGGGTQRLTRIVGETRAKELVFRGNHISAERAADWGILNRAVPGEEFEDVVGEFVDDIATGPKTALKVAKKVINEGQNASLEAGLAMESQGFGLLTTTDDVIEGVDAFRNDREPEFQ</sequence>
<keyword evidence="7" id="KW-0520">NAD</keyword>
<comment type="similarity">
    <text evidence="13">Belongs to the enoyl-CoA hydratase/isomerase family.</text>
</comment>
<dbReference type="SUPFAM" id="SSF51735">
    <property type="entry name" value="NAD(P)-binding Rossmann-fold domains"/>
    <property type="match status" value="1"/>
</dbReference>
<dbReference type="InterPro" id="IPR029045">
    <property type="entry name" value="ClpP/crotonase-like_dom_sf"/>
</dbReference>
<dbReference type="InterPro" id="IPR008927">
    <property type="entry name" value="6-PGluconate_DH-like_C_sf"/>
</dbReference>
<dbReference type="UniPathway" id="UPA00659"/>
<keyword evidence="6" id="KW-0560">Oxidoreductase</keyword>
<keyword evidence="9" id="KW-0576">Peroxisome</keyword>
<evidence type="ECO:0000256" key="7">
    <source>
        <dbReference type="ARBA" id="ARBA00023027"/>
    </source>
</evidence>
<dbReference type="Proteomes" id="UP000199079">
    <property type="component" value="Unassembled WGS sequence"/>
</dbReference>
<evidence type="ECO:0000256" key="10">
    <source>
        <dbReference type="ARBA" id="ARBA00023235"/>
    </source>
</evidence>
<dbReference type="InterPro" id="IPR001753">
    <property type="entry name" value="Enoyl-CoA_hydra/iso"/>
</dbReference>
<reference evidence="17" key="1">
    <citation type="submission" date="2016-10" db="EMBL/GenBank/DDBJ databases">
        <authorList>
            <person name="Varghese N."/>
            <person name="Submissions S."/>
        </authorList>
    </citation>
    <scope>NUCLEOTIDE SEQUENCE [LARGE SCALE GENOMIC DNA]</scope>
    <source>
        <strain evidence="17">DC30,IBRC 10041,KCTC 4046</strain>
    </source>
</reference>
<dbReference type="Gene3D" id="1.10.1040.10">
    <property type="entry name" value="N-(1-d-carboxylethyl)-l-norvaline Dehydrogenase, domain 2"/>
    <property type="match status" value="2"/>
</dbReference>
<comment type="subunit">
    <text evidence="4">Monomer.</text>
</comment>
<evidence type="ECO:0000256" key="3">
    <source>
        <dbReference type="ARBA" id="ARBA00008750"/>
    </source>
</evidence>
<evidence type="ECO:0000256" key="12">
    <source>
        <dbReference type="ARBA" id="ARBA00023268"/>
    </source>
</evidence>
<evidence type="ECO:0000256" key="5">
    <source>
        <dbReference type="ARBA" id="ARBA00022832"/>
    </source>
</evidence>
<evidence type="ECO:0000259" key="14">
    <source>
        <dbReference type="Pfam" id="PF00725"/>
    </source>
</evidence>
<dbReference type="Pfam" id="PF00378">
    <property type="entry name" value="ECH_1"/>
    <property type="match status" value="1"/>
</dbReference>
<keyword evidence="8" id="KW-0443">Lipid metabolism</keyword>
<dbReference type="Pfam" id="PF02737">
    <property type="entry name" value="3HCDH_N"/>
    <property type="match status" value="1"/>
</dbReference>
<evidence type="ECO:0000259" key="15">
    <source>
        <dbReference type="Pfam" id="PF02737"/>
    </source>
</evidence>
<keyword evidence="17" id="KW-1185">Reference proteome</keyword>
<dbReference type="InterPro" id="IPR018376">
    <property type="entry name" value="Enoyl-CoA_hyd/isom_CS"/>
</dbReference>
<keyword evidence="10" id="KW-0413">Isomerase</keyword>